<evidence type="ECO:0000313" key="4">
    <source>
        <dbReference type="Proteomes" id="UP000018144"/>
    </source>
</evidence>
<dbReference type="AlphaFoldDB" id="U4LCF7"/>
<accession>U4LCF7</accession>
<feature type="compositionally biased region" description="Polar residues" evidence="1">
    <location>
        <begin position="74"/>
        <end position="88"/>
    </location>
</feature>
<reference evidence="3 4" key="1">
    <citation type="journal article" date="2013" name="PLoS Genet.">
        <title>The genome and development-dependent transcriptomes of Pyronema confluens: a window into fungal evolution.</title>
        <authorList>
            <person name="Traeger S."/>
            <person name="Altegoer F."/>
            <person name="Freitag M."/>
            <person name="Gabaldon T."/>
            <person name="Kempken F."/>
            <person name="Kumar A."/>
            <person name="Marcet-Houben M."/>
            <person name="Poggeler S."/>
            <person name="Stajich J.E."/>
            <person name="Nowrousian M."/>
        </authorList>
    </citation>
    <scope>NUCLEOTIDE SEQUENCE [LARGE SCALE GENOMIC DNA]</scope>
    <source>
        <strain evidence="4">CBS 100304</strain>
        <tissue evidence="3">Vegetative mycelium</tissue>
    </source>
</reference>
<dbReference type="Proteomes" id="UP000018144">
    <property type="component" value="Unassembled WGS sequence"/>
</dbReference>
<keyword evidence="2" id="KW-0732">Signal</keyword>
<feature type="compositionally biased region" description="Basic and acidic residues" evidence="1">
    <location>
        <begin position="276"/>
        <end position="286"/>
    </location>
</feature>
<organism evidence="3 4">
    <name type="scientific">Pyronema omphalodes (strain CBS 100304)</name>
    <name type="common">Pyronema confluens</name>
    <dbReference type="NCBI Taxonomy" id="1076935"/>
    <lineage>
        <taxon>Eukaryota</taxon>
        <taxon>Fungi</taxon>
        <taxon>Dikarya</taxon>
        <taxon>Ascomycota</taxon>
        <taxon>Pezizomycotina</taxon>
        <taxon>Pezizomycetes</taxon>
        <taxon>Pezizales</taxon>
        <taxon>Pyronemataceae</taxon>
        <taxon>Pyronema</taxon>
    </lineage>
</organism>
<feature type="signal peptide" evidence="2">
    <location>
        <begin position="1"/>
        <end position="17"/>
    </location>
</feature>
<feature type="chain" id="PRO_5004651242" evidence="2">
    <location>
        <begin position="18"/>
        <end position="286"/>
    </location>
</feature>
<evidence type="ECO:0000256" key="2">
    <source>
        <dbReference type="SAM" id="SignalP"/>
    </source>
</evidence>
<feature type="region of interest" description="Disordered" evidence="1">
    <location>
        <begin position="54"/>
        <end position="134"/>
    </location>
</feature>
<feature type="region of interest" description="Disordered" evidence="1">
    <location>
        <begin position="232"/>
        <end position="286"/>
    </location>
</feature>
<feature type="compositionally biased region" description="Gly residues" evidence="1">
    <location>
        <begin position="232"/>
        <end position="245"/>
    </location>
</feature>
<sequence>MKSSCLITLALASLAFSAPITERSDASLLNAGVLNNNEVLSDKRSVLPILSSNTIPPTGIIKNPNSGLPGPGSTVDQLVGANNNGQLNTRDDADGDDTDGDDDLGVEKHQILPPNSIPPTSLLNTPGDGLPGKGSVVGTVVNGATPGNNGVVSSLLADTNSGSHVKRQGAGLVAGSDGKLTSDDSLIGGAVSGGGPSTPGVAKTLQNVEGGLEGEGSNGGAGGGAGAGFGFTPGFGTGAGAGDNGGSRKRQTPNDGAVFMPTLLSTPNGLPSGGSNKREENDGGLL</sequence>
<proteinExistence type="predicted"/>
<feature type="compositionally biased region" description="Acidic residues" evidence="1">
    <location>
        <begin position="93"/>
        <end position="104"/>
    </location>
</feature>
<protein>
    <submittedName>
        <fullName evidence="3">Uncharacterized protein</fullName>
    </submittedName>
</protein>
<evidence type="ECO:0000256" key="1">
    <source>
        <dbReference type="SAM" id="MobiDB-lite"/>
    </source>
</evidence>
<gene>
    <name evidence="3" type="ORF">PCON_05619</name>
</gene>
<dbReference type="EMBL" id="HF935279">
    <property type="protein sequence ID" value="CCX29548.1"/>
    <property type="molecule type" value="Genomic_DNA"/>
</dbReference>
<evidence type="ECO:0000313" key="3">
    <source>
        <dbReference type="EMBL" id="CCX29548.1"/>
    </source>
</evidence>
<feature type="compositionally biased region" description="Polar residues" evidence="1">
    <location>
        <begin position="263"/>
        <end position="275"/>
    </location>
</feature>
<keyword evidence="4" id="KW-1185">Reference proteome</keyword>
<name>U4LCF7_PYROM</name>
<dbReference type="OrthoDB" id="10655124at2759"/>